<dbReference type="Proteomes" id="UP001183202">
    <property type="component" value="Unassembled WGS sequence"/>
</dbReference>
<evidence type="ECO:0000313" key="8">
    <source>
        <dbReference type="Proteomes" id="UP001183202"/>
    </source>
</evidence>
<name>A0ABU2NIZ1_9PSEU</name>
<dbReference type="InterPro" id="IPR028581">
    <property type="entry name" value="DeoC_typeI"/>
</dbReference>
<dbReference type="GO" id="GO:0004139">
    <property type="term" value="F:deoxyribose-phosphate aldolase activity"/>
    <property type="evidence" value="ECO:0007669"/>
    <property type="project" value="UniProtKB-EC"/>
</dbReference>
<evidence type="ECO:0000256" key="5">
    <source>
        <dbReference type="ARBA" id="ARBA00048791"/>
    </source>
</evidence>
<evidence type="ECO:0000256" key="1">
    <source>
        <dbReference type="ARBA" id="ARBA00010936"/>
    </source>
</evidence>
<dbReference type="HAMAP" id="MF_00114">
    <property type="entry name" value="DeoC_type1"/>
    <property type="match status" value="1"/>
</dbReference>
<dbReference type="Gene3D" id="3.20.20.70">
    <property type="entry name" value="Aldolase class I"/>
    <property type="match status" value="1"/>
</dbReference>
<dbReference type="RefSeq" id="WP_311560449.1">
    <property type="nucleotide sequence ID" value="NZ_JAVREJ010000054.1"/>
</dbReference>
<evidence type="ECO:0000256" key="4">
    <source>
        <dbReference type="ARBA" id="ARBA00023270"/>
    </source>
</evidence>
<sequence length="228" mass="23594">MSATRESVNISREQLLGMIDHSLLKPQLTRDEIVAGLEYAAEVRPKAICIVPNHLKLAAEILSGTDVLLGTVAGFPNGAMRTDVKVFESVKAVEDGATEVDMVIPIGALVGGEYDVVLADITEVVRAVAPAEVKVILETAYLTDEQILKGSALVSEAGAAFVKTSTGFAATGATPENVALLRKGAAPHTRVKAAGGMSTLADCIAVINAGADRIGISKTRAILAECGS</sequence>
<dbReference type="Pfam" id="PF01791">
    <property type="entry name" value="DeoC"/>
    <property type="match status" value="1"/>
</dbReference>
<comment type="subcellular location">
    <subcellularLocation>
        <location evidence="6">Cytoplasm</location>
    </subcellularLocation>
</comment>
<dbReference type="InterPro" id="IPR013785">
    <property type="entry name" value="Aldolase_TIM"/>
</dbReference>
<dbReference type="SMART" id="SM01133">
    <property type="entry name" value="DeoC"/>
    <property type="match status" value="1"/>
</dbReference>
<dbReference type="CDD" id="cd00959">
    <property type="entry name" value="DeoC"/>
    <property type="match status" value="1"/>
</dbReference>
<gene>
    <name evidence="6 7" type="primary">deoC</name>
    <name evidence="7" type="ORF">RM445_31105</name>
</gene>
<dbReference type="InterPro" id="IPR002915">
    <property type="entry name" value="DeoC/FbaB/LacD_aldolase"/>
</dbReference>
<dbReference type="InterPro" id="IPR011343">
    <property type="entry name" value="DeoC"/>
</dbReference>
<comment type="pathway">
    <text evidence="6">Carbohydrate degradation; 2-deoxy-D-ribose 1-phosphate degradation; D-glyceraldehyde 3-phosphate and acetaldehyde from 2-deoxy-alpha-D-ribose 1-phosphate: step 2/2.</text>
</comment>
<evidence type="ECO:0000256" key="6">
    <source>
        <dbReference type="HAMAP-Rule" id="MF_00114"/>
    </source>
</evidence>
<proteinExistence type="inferred from homology"/>
<evidence type="ECO:0000313" key="7">
    <source>
        <dbReference type="EMBL" id="MDT0353940.1"/>
    </source>
</evidence>
<dbReference type="EMBL" id="JAVREJ010000054">
    <property type="protein sequence ID" value="MDT0353940.1"/>
    <property type="molecule type" value="Genomic_DNA"/>
</dbReference>
<feature type="active site" description="Schiff-base intermediate with acetaldehyde" evidence="6">
    <location>
        <position position="163"/>
    </location>
</feature>
<comment type="similarity">
    <text evidence="1 6">Belongs to the DeoC/FbaB aldolase family. DeoC type 1 subfamily.</text>
</comment>
<comment type="catalytic activity">
    <reaction evidence="5 6">
        <text>2-deoxy-D-ribose 5-phosphate = D-glyceraldehyde 3-phosphate + acetaldehyde</text>
        <dbReference type="Rhea" id="RHEA:12821"/>
        <dbReference type="ChEBI" id="CHEBI:15343"/>
        <dbReference type="ChEBI" id="CHEBI:59776"/>
        <dbReference type="ChEBI" id="CHEBI:62877"/>
        <dbReference type="EC" id="4.1.2.4"/>
    </reaction>
</comment>
<dbReference type="EC" id="4.1.2.4" evidence="6"/>
<comment type="caution">
    <text evidence="7">The sequence shown here is derived from an EMBL/GenBank/DDBJ whole genome shotgun (WGS) entry which is preliminary data.</text>
</comment>
<dbReference type="PANTHER" id="PTHR10889:SF1">
    <property type="entry name" value="DEOXYRIBOSE-PHOSPHATE ALDOLASE"/>
    <property type="match status" value="1"/>
</dbReference>
<reference evidence="8" key="1">
    <citation type="submission" date="2023-07" db="EMBL/GenBank/DDBJ databases">
        <title>30 novel species of actinomycetes from the DSMZ collection.</title>
        <authorList>
            <person name="Nouioui I."/>
        </authorList>
    </citation>
    <scope>NUCLEOTIDE SEQUENCE [LARGE SCALE GENOMIC DNA]</scope>
    <source>
        <strain evidence="8">DSM 45834</strain>
    </source>
</reference>
<keyword evidence="8" id="KW-1185">Reference proteome</keyword>
<organism evidence="7 8">
    <name type="scientific">Pseudonocardia charpentierae</name>
    <dbReference type="NCBI Taxonomy" id="3075545"/>
    <lineage>
        <taxon>Bacteria</taxon>
        <taxon>Bacillati</taxon>
        <taxon>Actinomycetota</taxon>
        <taxon>Actinomycetes</taxon>
        <taxon>Pseudonocardiales</taxon>
        <taxon>Pseudonocardiaceae</taxon>
        <taxon>Pseudonocardia</taxon>
    </lineage>
</organism>
<comment type="function">
    <text evidence="6">Catalyzes a reversible aldol reaction between acetaldehyde and D-glyceraldehyde 3-phosphate to generate 2-deoxy-D-ribose 5-phosphate.</text>
</comment>
<keyword evidence="3 6" id="KW-0456">Lyase</keyword>
<keyword evidence="2 6" id="KW-0963">Cytoplasm</keyword>
<dbReference type="NCBIfam" id="TIGR00126">
    <property type="entry name" value="deoC"/>
    <property type="match status" value="1"/>
</dbReference>
<evidence type="ECO:0000256" key="2">
    <source>
        <dbReference type="ARBA" id="ARBA00022490"/>
    </source>
</evidence>
<protein>
    <recommendedName>
        <fullName evidence="6">Deoxyribose-phosphate aldolase</fullName>
        <shortName evidence="6">DERA</shortName>
        <ecNumber evidence="6">4.1.2.4</ecNumber>
    </recommendedName>
    <alternativeName>
        <fullName evidence="6">2-deoxy-D-ribose 5-phosphate aldolase</fullName>
    </alternativeName>
    <alternativeName>
        <fullName evidence="6">Phosphodeoxyriboaldolase</fullName>
        <shortName evidence="6">Deoxyriboaldolase</shortName>
    </alternativeName>
</protein>
<keyword evidence="4 6" id="KW-0704">Schiff base</keyword>
<dbReference type="PIRSF" id="PIRSF001357">
    <property type="entry name" value="DeoC"/>
    <property type="match status" value="1"/>
</dbReference>
<feature type="active site" description="Proton donor/acceptor" evidence="6">
    <location>
        <position position="101"/>
    </location>
</feature>
<dbReference type="SUPFAM" id="SSF51569">
    <property type="entry name" value="Aldolase"/>
    <property type="match status" value="1"/>
</dbReference>
<accession>A0ABU2NIZ1</accession>
<feature type="active site" description="Proton donor/acceptor" evidence="6">
    <location>
        <position position="192"/>
    </location>
</feature>
<dbReference type="PANTHER" id="PTHR10889">
    <property type="entry name" value="DEOXYRIBOSE-PHOSPHATE ALDOLASE"/>
    <property type="match status" value="1"/>
</dbReference>
<evidence type="ECO:0000256" key="3">
    <source>
        <dbReference type="ARBA" id="ARBA00023239"/>
    </source>
</evidence>